<evidence type="ECO:0000256" key="9">
    <source>
        <dbReference type="ARBA" id="ARBA00022777"/>
    </source>
</evidence>
<keyword evidence="5 15" id="KW-0597">Phosphoprotein</keyword>
<dbReference type="Gene3D" id="3.30.565.10">
    <property type="entry name" value="Histidine kinase-like ATPase, C-terminal domain"/>
    <property type="match status" value="1"/>
</dbReference>
<feature type="domain" description="Histidine kinase" evidence="18">
    <location>
        <begin position="409"/>
        <end position="630"/>
    </location>
</feature>
<evidence type="ECO:0000256" key="8">
    <source>
        <dbReference type="ARBA" id="ARBA00022741"/>
    </source>
</evidence>
<dbReference type="InterPro" id="IPR005467">
    <property type="entry name" value="His_kinase_dom"/>
</dbReference>
<protein>
    <recommendedName>
        <fullName evidence="3">histidine kinase</fullName>
        <ecNumber evidence="3">2.7.13.3</ecNumber>
    </recommendedName>
</protein>
<dbReference type="PROSITE" id="PS50110">
    <property type="entry name" value="RESPONSE_REGULATORY"/>
    <property type="match status" value="2"/>
</dbReference>
<keyword evidence="6" id="KW-0808">Transferase</keyword>
<feature type="modified residue" description="4-aspartylphosphate" evidence="15">
    <location>
        <position position="989"/>
    </location>
</feature>
<dbReference type="GO" id="GO:0016787">
    <property type="term" value="F:hydrolase activity"/>
    <property type="evidence" value="ECO:0007669"/>
    <property type="project" value="UniProtKB-KW"/>
</dbReference>
<dbReference type="InterPro" id="IPR036890">
    <property type="entry name" value="HATPase_C_sf"/>
</dbReference>
<dbReference type="FunFam" id="1.10.287.130:FF:000003">
    <property type="entry name" value="Histidine kinase"/>
    <property type="match status" value="1"/>
</dbReference>
<dbReference type="InterPro" id="IPR036097">
    <property type="entry name" value="HisK_dim/P_sf"/>
</dbReference>
<evidence type="ECO:0000313" key="20">
    <source>
        <dbReference type="EMBL" id="QRG81635.1"/>
    </source>
</evidence>
<evidence type="ECO:0000256" key="11">
    <source>
        <dbReference type="ARBA" id="ARBA00022840"/>
    </source>
</evidence>
<keyword evidence="7 17" id="KW-0812">Transmembrane</keyword>
<evidence type="ECO:0000256" key="16">
    <source>
        <dbReference type="SAM" id="MobiDB-lite"/>
    </source>
</evidence>
<reference evidence="20 21" key="1">
    <citation type="submission" date="2021-01" db="EMBL/GenBank/DDBJ databases">
        <title>Characterization of a novel blaVMB-2- harboring plasmid in Vibrio diabolicus.</title>
        <authorList>
            <person name="Liu M."/>
        </authorList>
    </citation>
    <scope>NUCLEOTIDE SEQUENCE [LARGE SCALE GENOMIC DNA]</scope>
    <source>
        <strain evidence="20 21">SLV18</strain>
    </source>
</reference>
<keyword evidence="8" id="KW-0547">Nucleotide-binding</keyword>
<feature type="region of interest" description="Disordered" evidence="16">
    <location>
        <begin position="375"/>
        <end position="394"/>
    </location>
</feature>
<dbReference type="PANTHER" id="PTHR45339:SF1">
    <property type="entry name" value="HYBRID SIGNAL TRANSDUCTION HISTIDINE KINASE J"/>
    <property type="match status" value="1"/>
</dbReference>
<evidence type="ECO:0000256" key="4">
    <source>
        <dbReference type="ARBA" id="ARBA00022475"/>
    </source>
</evidence>
<keyword evidence="11" id="KW-0067">ATP-binding</keyword>
<dbReference type="Pfam" id="PF02518">
    <property type="entry name" value="HATPase_c"/>
    <property type="match status" value="1"/>
</dbReference>
<dbReference type="SUPFAM" id="SSF55874">
    <property type="entry name" value="ATPase domain of HSP90 chaperone/DNA topoisomerase II/histidine kinase"/>
    <property type="match status" value="1"/>
</dbReference>
<dbReference type="InterPro" id="IPR004358">
    <property type="entry name" value="Sig_transdc_His_kin-like_C"/>
</dbReference>
<dbReference type="AlphaFoldDB" id="A0AA92R5N0"/>
<evidence type="ECO:0000256" key="5">
    <source>
        <dbReference type="ARBA" id="ARBA00022553"/>
    </source>
</evidence>
<feature type="transmembrane region" description="Helical" evidence="17">
    <location>
        <begin position="20"/>
        <end position="36"/>
    </location>
</feature>
<keyword evidence="9" id="KW-0418">Kinase</keyword>
<dbReference type="InterPro" id="IPR011006">
    <property type="entry name" value="CheY-like_superfamily"/>
</dbReference>
<proteinExistence type="predicted"/>
<dbReference type="SMART" id="SM00388">
    <property type="entry name" value="HisKA"/>
    <property type="match status" value="1"/>
</dbReference>
<evidence type="ECO:0000259" key="18">
    <source>
        <dbReference type="PROSITE" id="PS50109"/>
    </source>
</evidence>
<dbReference type="InterPro" id="IPR003594">
    <property type="entry name" value="HATPase_dom"/>
</dbReference>
<dbReference type="PANTHER" id="PTHR45339">
    <property type="entry name" value="HYBRID SIGNAL TRANSDUCTION HISTIDINE KINASE J"/>
    <property type="match status" value="1"/>
</dbReference>
<evidence type="ECO:0000256" key="13">
    <source>
        <dbReference type="ARBA" id="ARBA00023012"/>
    </source>
</evidence>
<keyword evidence="12 17" id="KW-1133">Transmembrane helix</keyword>
<keyword evidence="13" id="KW-0902">Two-component regulatory system</keyword>
<evidence type="ECO:0000256" key="2">
    <source>
        <dbReference type="ARBA" id="ARBA00004651"/>
    </source>
</evidence>
<comment type="subcellular location">
    <subcellularLocation>
        <location evidence="2">Cell membrane</location>
        <topology evidence="2">Multi-pass membrane protein</topology>
    </subcellularLocation>
</comment>
<feature type="modified residue" description="4-aspartylphosphate" evidence="15">
    <location>
        <position position="826"/>
    </location>
</feature>
<evidence type="ECO:0000313" key="21">
    <source>
        <dbReference type="Proteomes" id="UP000596337"/>
    </source>
</evidence>
<dbReference type="EMBL" id="CP069195">
    <property type="protein sequence ID" value="QRG81635.1"/>
    <property type="molecule type" value="Genomic_DNA"/>
</dbReference>
<comment type="catalytic activity">
    <reaction evidence="1">
        <text>ATP + protein L-histidine = ADP + protein N-phospho-L-histidine.</text>
        <dbReference type="EC" id="2.7.13.3"/>
    </reaction>
</comment>
<evidence type="ECO:0000259" key="19">
    <source>
        <dbReference type="PROSITE" id="PS50110"/>
    </source>
</evidence>
<dbReference type="FunFam" id="3.30.565.10:FF:000010">
    <property type="entry name" value="Sensor histidine kinase RcsC"/>
    <property type="match status" value="1"/>
</dbReference>
<dbReference type="Pfam" id="PF00512">
    <property type="entry name" value="HisKA"/>
    <property type="match status" value="1"/>
</dbReference>
<dbReference type="PROSITE" id="PS50109">
    <property type="entry name" value="HIS_KIN"/>
    <property type="match status" value="1"/>
</dbReference>
<dbReference type="Gene3D" id="3.40.50.2300">
    <property type="match status" value="2"/>
</dbReference>
<evidence type="ECO:0000256" key="17">
    <source>
        <dbReference type="SAM" id="Phobius"/>
    </source>
</evidence>
<dbReference type="Pfam" id="PF00072">
    <property type="entry name" value="Response_reg"/>
    <property type="match status" value="2"/>
</dbReference>
<evidence type="ECO:0000256" key="14">
    <source>
        <dbReference type="ARBA" id="ARBA00023136"/>
    </source>
</evidence>
<keyword evidence="14 17" id="KW-0472">Membrane</keyword>
<dbReference type="SUPFAM" id="SSF52172">
    <property type="entry name" value="CheY-like"/>
    <property type="match status" value="2"/>
</dbReference>
<dbReference type="CDD" id="cd16922">
    <property type="entry name" value="HATPase_EvgS-ArcB-TorS-like"/>
    <property type="match status" value="1"/>
</dbReference>
<dbReference type="CDD" id="cd00082">
    <property type="entry name" value="HisKA"/>
    <property type="match status" value="1"/>
</dbReference>
<organism evidence="20 21">
    <name type="scientific">Vibrio diabolicus</name>
    <dbReference type="NCBI Taxonomy" id="50719"/>
    <lineage>
        <taxon>Bacteria</taxon>
        <taxon>Pseudomonadati</taxon>
        <taxon>Pseudomonadota</taxon>
        <taxon>Gammaproteobacteria</taxon>
        <taxon>Vibrionales</taxon>
        <taxon>Vibrionaceae</taxon>
        <taxon>Vibrio</taxon>
        <taxon>Vibrio diabolicus subgroup</taxon>
    </lineage>
</organism>
<dbReference type="Gene3D" id="1.10.287.130">
    <property type="match status" value="1"/>
</dbReference>
<evidence type="ECO:0000256" key="15">
    <source>
        <dbReference type="PROSITE-ProRule" id="PRU00169"/>
    </source>
</evidence>
<dbReference type="GO" id="GO:0005886">
    <property type="term" value="C:plasma membrane"/>
    <property type="evidence" value="ECO:0007669"/>
    <property type="project" value="UniProtKB-SubCell"/>
</dbReference>
<feature type="compositionally biased region" description="Basic and acidic residues" evidence="16">
    <location>
        <begin position="918"/>
        <end position="927"/>
    </location>
</feature>
<evidence type="ECO:0000256" key="7">
    <source>
        <dbReference type="ARBA" id="ARBA00022692"/>
    </source>
</evidence>
<feature type="domain" description="Response regulatory" evidence="19">
    <location>
        <begin position="777"/>
        <end position="897"/>
    </location>
</feature>
<feature type="region of interest" description="Disordered" evidence="16">
    <location>
        <begin position="910"/>
        <end position="932"/>
    </location>
</feature>
<dbReference type="SMART" id="SM00448">
    <property type="entry name" value="REC"/>
    <property type="match status" value="2"/>
</dbReference>
<name>A0AA92R5N0_9VIBR</name>
<feature type="domain" description="Response regulatory" evidence="19">
    <location>
        <begin position="939"/>
        <end position="1059"/>
    </location>
</feature>
<sequence>METRVVGIFAWNNLSVKQKLFGLVLLPILLLLLLAGKHVQNLSIQAQELQKAQLFSQYIDRVSSLYYLTSDPRVANNAQETRQLVQTLQDTASPVFGDNADILNQLTNFEEATLSMLSSNNTEDKLDAAEWRADTFKEILLSLDRVYFSHVSYETNTHLSSLMQLEWLMFWSTEEHRLSKYLVESTEQGQIYDPAIQASIQSLIQNQQLLFERFVTLNANKQQVNLLIETFTDNVFAKSQAFRANLLQPSNLRVLTPTQIDDGLSALYKRLSLLRNVDDQMEQQLIKDISKTISETTQHRIGFIALMSLVTLLVVSLTLRLVRKVTGNLNLVLEFLSRDTYEEDNNENSPLTELTKGKDELSKFAKEVKKLSYEREQSRQKLTQAKEDAEKAKDDAIEASKAKSSFLANMSHEIRTPLNGVIGISEVLSDTPLTATQRDYVDTIETSSQLLLSLINDVLDFSKIESGMLLISPHSTCVRESIYDIASIISPKAKEKGIDVQVSISRNTPYHVMLDDHRIRQIIMNFMSNAVKFTEQGCVELSVITREIKNGEASIEFSVKDSGIGIDEQQQKKIFAPFAQEDNSTTRQFGGTGLGLAISTQLVELMGGEIQLESEKGKGSRFFFELTAPIVTQEFNGYHSLNHNDIWIVCNNPTLEQKLRDELSFFHINVQQSVNTLDALPTWIDNERIIVINVETSPNTAAKHLGEMKRLCMQNVRVCLIKHLHSAQRDFGNSISALVTQPLLGQRLVKALETCAANFPQVNKENTTTANAKTFPKILVVDDNTVNQKIAGLHVTKAGFDFDIAVNGEEAVDMFQQNQYCLILMDCMMPVMDGFEATKMIRQIEAKEKRTFRIPIIALTASVVDDDIQKCFDVGMDDYVPKPFKAGLLKEKLDKAIGLRISNIASDEKRLATNTTHTPEKTSHAEQSEATVTPIRSERILLVEDNRVNQKVASLLLSKAGYQFEVAENGQVAVEMFQKDGGFDIILMDCMMPIMDGFEASRQIRAYEASKGLPKTPIIALTASVVDDDIQRCFDSGMDAYVPKPVRREKLLYQIENAI</sequence>
<keyword evidence="4" id="KW-1003">Cell membrane</keyword>
<keyword evidence="10" id="KW-0378">Hydrolase</keyword>
<evidence type="ECO:0000256" key="10">
    <source>
        <dbReference type="ARBA" id="ARBA00022801"/>
    </source>
</evidence>
<gene>
    <name evidence="20" type="ORF">JOS67_08405</name>
</gene>
<dbReference type="PRINTS" id="PR00344">
    <property type="entry name" value="BCTRLSENSOR"/>
</dbReference>
<dbReference type="InterPro" id="IPR001789">
    <property type="entry name" value="Sig_transdc_resp-reg_receiver"/>
</dbReference>
<dbReference type="InterPro" id="IPR003661">
    <property type="entry name" value="HisK_dim/P_dom"/>
</dbReference>
<evidence type="ECO:0000256" key="6">
    <source>
        <dbReference type="ARBA" id="ARBA00022679"/>
    </source>
</evidence>
<evidence type="ECO:0000256" key="12">
    <source>
        <dbReference type="ARBA" id="ARBA00022989"/>
    </source>
</evidence>
<dbReference type="GO" id="GO:0000155">
    <property type="term" value="F:phosphorelay sensor kinase activity"/>
    <property type="evidence" value="ECO:0007669"/>
    <property type="project" value="InterPro"/>
</dbReference>
<evidence type="ECO:0000256" key="1">
    <source>
        <dbReference type="ARBA" id="ARBA00000085"/>
    </source>
</evidence>
<dbReference type="GO" id="GO:0005524">
    <property type="term" value="F:ATP binding"/>
    <property type="evidence" value="ECO:0007669"/>
    <property type="project" value="UniProtKB-KW"/>
</dbReference>
<dbReference type="SMART" id="SM00387">
    <property type="entry name" value="HATPase_c"/>
    <property type="match status" value="1"/>
</dbReference>
<dbReference type="EC" id="2.7.13.3" evidence="3"/>
<dbReference type="CDD" id="cd17546">
    <property type="entry name" value="REC_hyHK_CKI1_RcsC-like"/>
    <property type="match status" value="2"/>
</dbReference>
<evidence type="ECO:0000256" key="3">
    <source>
        <dbReference type="ARBA" id="ARBA00012438"/>
    </source>
</evidence>
<accession>A0AA92R5N0</accession>
<dbReference type="SUPFAM" id="SSF47384">
    <property type="entry name" value="Homodimeric domain of signal transducing histidine kinase"/>
    <property type="match status" value="1"/>
</dbReference>
<dbReference type="Proteomes" id="UP000596337">
    <property type="component" value="Chromosome 1"/>
</dbReference>